<evidence type="ECO:0000256" key="17">
    <source>
        <dbReference type="SAM" id="Coils"/>
    </source>
</evidence>
<dbReference type="GO" id="GO:0004697">
    <property type="term" value="F:diacylglycerol-dependent serine/threonine kinase activity"/>
    <property type="evidence" value="ECO:0007669"/>
    <property type="project" value="UniProtKB-EC"/>
</dbReference>
<keyword evidence="24" id="KW-1185">Reference proteome</keyword>
<evidence type="ECO:0000256" key="6">
    <source>
        <dbReference type="ARBA" id="ARBA00022723"/>
    </source>
</evidence>
<evidence type="ECO:0000259" key="21">
    <source>
        <dbReference type="PROSITE" id="PS51285"/>
    </source>
</evidence>
<dbReference type="SUPFAM" id="SSF57889">
    <property type="entry name" value="Cysteine-rich domain"/>
    <property type="match status" value="2"/>
</dbReference>
<keyword evidence="8 16" id="KW-0547">Nucleotide-binding</keyword>
<dbReference type="InterPro" id="IPR011072">
    <property type="entry name" value="HR1_rho-bd"/>
</dbReference>
<feature type="domain" description="Phorbol-ester/DAG-type" evidence="20">
    <location>
        <begin position="449"/>
        <end position="499"/>
    </location>
</feature>
<dbReference type="FunFam" id="3.30.60.20:FF:000034">
    <property type="entry name" value="Protein kinase C"/>
    <property type="match status" value="1"/>
</dbReference>
<dbReference type="EMBL" id="KZ993121">
    <property type="protein sequence ID" value="RKP05470.1"/>
    <property type="molecule type" value="Genomic_DNA"/>
</dbReference>
<keyword evidence="15 17" id="KW-0175">Coiled coil</keyword>
<dbReference type="InterPro" id="IPR046349">
    <property type="entry name" value="C1-like_sf"/>
</dbReference>
<dbReference type="FunFam" id="3.30.60.20:FF:000014">
    <property type="entry name" value="Protein kinase C"/>
    <property type="match status" value="1"/>
</dbReference>
<evidence type="ECO:0000256" key="12">
    <source>
        <dbReference type="ARBA" id="ARBA00022840"/>
    </source>
</evidence>
<dbReference type="PROSITE" id="PS00108">
    <property type="entry name" value="PROTEIN_KINASE_ST"/>
    <property type="match status" value="1"/>
</dbReference>
<dbReference type="PROSITE" id="PS51285">
    <property type="entry name" value="AGC_KINASE_CTER"/>
    <property type="match status" value="1"/>
</dbReference>
<dbReference type="SUPFAM" id="SSF56112">
    <property type="entry name" value="Protein kinase-like (PK-like)"/>
    <property type="match status" value="1"/>
</dbReference>
<dbReference type="CDD" id="cd20823">
    <property type="entry name" value="C1_ScPKC1-like_rpt2"/>
    <property type="match status" value="1"/>
</dbReference>
<dbReference type="STRING" id="78915.A0A4P9XJU3"/>
<keyword evidence="9" id="KW-0863">Zinc-finger</keyword>
<feature type="domain" description="AGC-kinase C-terminal" evidence="21">
    <location>
        <begin position="883"/>
        <end position="953"/>
    </location>
</feature>
<feature type="binding site" evidence="16">
    <location>
        <position position="652"/>
    </location>
    <ligand>
        <name>ATP</name>
        <dbReference type="ChEBI" id="CHEBI:30616"/>
    </ligand>
</feature>
<evidence type="ECO:0000256" key="7">
    <source>
        <dbReference type="ARBA" id="ARBA00022737"/>
    </source>
</evidence>
<evidence type="ECO:0000313" key="24">
    <source>
        <dbReference type="Proteomes" id="UP000271241"/>
    </source>
</evidence>
<keyword evidence="3" id="KW-0723">Serine/threonine-protein kinase</keyword>
<proteinExistence type="inferred from homology"/>
<keyword evidence="4" id="KW-0597">Phosphoprotein</keyword>
<evidence type="ECO:0000259" key="20">
    <source>
        <dbReference type="PROSITE" id="PS50081"/>
    </source>
</evidence>
<evidence type="ECO:0000256" key="13">
    <source>
        <dbReference type="ARBA" id="ARBA00047272"/>
    </source>
</evidence>
<dbReference type="Gene3D" id="3.30.60.20">
    <property type="match status" value="2"/>
</dbReference>
<dbReference type="InterPro" id="IPR011009">
    <property type="entry name" value="Kinase-like_dom_sf"/>
</dbReference>
<dbReference type="PROSITE" id="PS50081">
    <property type="entry name" value="ZF_DAG_PE_2"/>
    <property type="match status" value="2"/>
</dbReference>
<evidence type="ECO:0000259" key="19">
    <source>
        <dbReference type="PROSITE" id="PS50011"/>
    </source>
</evidence>
<dbReference type="InterPro" id="IPR036274">
    <property type="entry name" value="HR1_rpt_sf"/>
</dbReference>
<reference evidence="24" key="1">
    <citation type="journal article" date="2018" name="Nat. Microbiol.">
        <title>Leveraging single-cell genomics to expand the fungal tree of life.</title>
        <authorList>
            <person name="Ahrendt S.R."/>
            <person name="Quandt C.A."/>
            <person name="Ciobanu D."/>
            <person name="Clum A."/>
            <person name="Salamov A."/>
            <person name="Andreopoulos B."/>
            <person name="Cheng J.F."/>
            <person name="Woyke T."/>
            <person name="Pelin A."/>
            <person name="Henrissat B."/>
            <person name="Reynolds N.K."/>
            <person name="Benny G.L."/>
            <person name="Smith M.E."/>
            <person name="James T.Y."/>
            <person name="Grigoriev I.V."/>
        </authorList>
    </citation>
    <scope>NUCLEOTIDE SEQUENCE [LARGE SCALE GENOMIC DNA]</scope>
    <source>
        <strain evidence="24">RSA 1356</strain>
    </source>
</reference>
<feature type="coiled-coil region" evidence="17">
    <location>
        <begin position="145"/>
        <end position="172"/>
    </location>
</feature>
<evidence type="ECO:0000256" key="16">
    <source>
        <dbReference type="PROSITE-ProRule" id="PRU10141"/>
    </source>
</evidence>
<accession>A0A4P9XJU3</accession>
<dbReference type="InterPro" id="IPR000008">
    <property type="entry name" value="C2_dom"/>
</dbReference>
<evidence type="ECO:0000256" key="11">
    <source>
        <dbReference type="ARBA" id="ARBA00022833"/>
    </source>
</evidence>
<dbReference type="Pfam" id="PF00130">
    <property type="entry name" value="C1_1"/>
    <property type="match status" value="2"/>
</dbReference>
<comment type="catalytic activity">
    <reaction evidence="13">
        <text>L-threonyl-[protein] + ATP = O-phospho-L-threonyl-[protein] + ADP + H(+)</text>
        <dbReference type="Rhea" id="RHEA:46608"/>
        <dbReference type="Rhea" id="RHEA-COMP:11060"/>
        <dbReference type="Rhea" id="RHEA-COMP:11605"/>
        <dbReference type="ChEBI" id="CHEBI:15378"/>
        <dbReference type="ChEBI" id="CHEBI:30013"/>
        <dbReference type="ChEBI" id="CHEBI:30616"/>
        <dbReference type="ChEBI" id="CHEBI:61977"/>
        <dbReference type="ChEBI" id="CHEBI:456216"/>
        <dbReference type="EC" id="2.7.11.13"/>
    </reaction>
</comment>
<keyword evidence="12 16" id="KW-0067">ATP-binding</keyword>
<dbReference type="Proteomes" id="UP000271241">
    <property type="component" value="Unassembled WGS sequence"/>
</dbReference>
<evidence type="ECO:0000256" key="2">
    <source>
        <dbReference type="ARBA" id="ARBA00012429"/>
    </source>
</evidence>
<dbReference type="CDD" id="cd20822">
    <property type="entry name" value="C1_ScPKC1-like_rpt1"/>
    <property type="match status" value="1"/>
</dbReference>
<dbReference type="SUPFAM" id="SSF49562">
    <property type="entry name" value="C2 domain (Calcium/lipid-binding domain, CaLB)"/>
    <property type="match status" value="1"/>
</dbReference>
<dbReference type="InterPro" id="IPR035892">
    <property type="entry name" value="C2_domain_sf"/>
</dbReference>
<dbReference type="InterPro" id="IPR000961">
    <property type="entry name" value="AGC-kinase_C"/>
</dbReference>
<evidence type="ECO:0000259" key="22">
    <source>
        <dbReference type="PROSITE" id="PS51860"/>
    </source>
</evidence>
<evidence type="ECO:0000256" key="3">
    <source>
        <dbReference type="ARBA" id="ARBA00022527"/>
    </source>
</evidence>
<dbReference type="PROSITE" id="PS00107">
    <property type="entry name" value="PROTEIN_KINASE_ATP"/>
    <property type="match status" value="1"/>
</dbReference>
<feature type="region of interest" description="Disordered" evidence="18">
    <location>
        <begin position="515"/>
        <end position="568"/>
    </location>
</feature>
<dbReference type="GO" id="GO:0008270">
    <property type="term" value="F:zinc ion binding"/>
    <property type="evidence" value="ECO:0007669"/>
    <property type="project" value="UniProtKB-KW"/>
</dbReference>
<feature type="domain" description="Phorbol-ester/DAG-type" evidence="20">
    <location>
        <begin position="381"/>
        <end position="429"/>
    </location>
</feature>
<dbReference type="Gene3D" id="1.10.510.10">
    <property type="entry name" value="Transferase(Phosphotransferase) domain 1"/>
    <property type="match status" value="1"/>
</dbReference>
<protein>
    <recommendedName>
        <fullName evidence="2">protein kinase C</fullName>
        <ecNumber evidence="2">2.7.11.13</ecNumber>
    </recommendedName>
</protein>
<keyword evidence="6" id="KW-0479">Metal-binding</keyword>
<evidence type="ECO:0000256" key="8">
    <source>
        <dbReference type="ARBA" id="ARBA00022741"/>
    </source>
</evidence>
<feature type="domain" description="REM-1" evidence="22">
    <location>
        <begin position="97"/>
        <end position="175"/>
    </location>
</feature>
<dbReference type="Pfam" id="PF00069">
    <property type="entry name" value="Pkinase"/>
    <property type="match status" value="1"/>
</dbReference>
<dbReference type="Pfam" id="PF00433">
    <property type="entry name" value="Pkinase_C"/>
    <property type="match status" value="1"/>
</dbReference>
<keyword evidence="11" id="KW-0862">Zinc</keyword>
<feature type="region of interest" description="Disordered" evidence="18">
    <location>
        <begin position="177"/>
        <end position="202"/>
    </location>
</feature>
<gene>
    <name evidence="23" type="ORF">THASP1DRAFT_19765</name>
</gene>
<evidence type="ECO:0000256" key="9">
    <source>
        <dbReference type="ARBA" id="ARBA00022771"/>
    </source>
</evidence>
<dbReference type="OrthoDB" id="63267at2759"/>
<dbReference type="AlphaFoldDB" id="A0A4P9XJU3"/>
<dbReference type="PANTHER" id="PTHR24351">
    <property type="entry name" value="RIBOSOMAL PROTEIN S6 KINASE"/>
    <property type="match status" value="1"/>
</dbReference>
<dbReference type="PROSITE" id="PS50011">
    <property type="entry name" value="PROTEIN_KINASE_DOM"/>
    <property type="match status" value="1"/>
</dbReference>
<dbReference type="InterPro" id="IPR017892">
    <property type="entry name" value="Pkinase_C"/>
</dbReference>
<dbReference type="FunFam" id="1.10.510.10:FF:000101">
    <property type="entry name" value="Protein kinase C"/>
    <property type="match status" value="1"/>
</dbReference>
<dbReference type="SMART" id="SM00133">
    <property type="entry name" value="S_TK_X"/>
    <property type="match status" value="1"/>
</dbReference>
<comment type="similarity">
    <text evidence="1">Belongs to the protein kinase superfamily. AGC Ser/Thr protein kinase family. PKC subfamily.</text>
</comment>
<dbReference type="SMART" id="SM00109">
    <property type="entry name" value="C1"/>
    <property type="match status" value="2"/>
</dbReference>
<keyword evidence="7" id="KW-0677">Repeat</keyword>
<dbReference type="InterPro" id="IPR017441">
    <property type="entry name" value="Protein_kinase_ATP_BS"/>
</dbReference>
<feature type="region of interest" description="Disordered" evidence="18">
    <location>
        <begin position="60"/>
        <end position="84"/>
    </location>
</feature>
<dbReference type="Gene3D" id="1.10.287.160">
    <property type="entry name" value="HR1 repeat"/>
    <property type="match status" value="1"/>
</dbReference>
<dbReference type="EC" id="2.7.11.13" evidence="2"/>
<organism evidence="23 24">
    <name type="scientific">Thamnocephalis sphaerospora</name>
    <dbReference type="NCBI Taxonomy" id="78915"/>
    <lineage>
        <taxon>Eukaryota</taxon>
        <taxon>Fungi</taxon>
        <taxon>Fungi incertae sedis</taxon>
        <taxon>Zoopagomycota</taxon>
        <taxon>Zoopagomycotina</taxon>
        <taxon>Zoopagomycetes</taxon>
        <taxon>Zoopagales</taxon>
        <taxon>Sigmoideomycetaceae</taxon>
        <taxon>Thamnocephalis</taxon>
    </lineage>
</organism>
<evidence type="ECO:0000256" key="18">
    <source>
        <dbReference type="SAM" id="MobiDB-lite"/>
    </source>
</evidence>
<dbReference type="SUPFAM" id="SSF46585">
    <property type="entry name" value="HR1 repeat"/>
    <property type="match status" value="1"/>
</dbReference>
<evidence type="ECO:0000313" key="23">
    <source>
        <dbReference type="EMBL" id="RKP05470.1"/>
    </source>
</evidence>
<feature type="non-terminal residue" evidence="23">
    <location>
        <position position="1"/>
    </location>
</feature>
<dbReference type="SMART" id="SM00220">
    <property type="entry name" value="S_TKc"/>
    <property type="match status" value="1"/>
</dbReference>
<dbReference type="FunFam" id="3.30.200.20:FF:000103">
    <property type="entry name" value="Protein kinase C"/>
    <property type="match status" value="1"/>
</dbReference>
<sequence>DRKIEEILVKIEVEKKCLRAAELMRPKLKDKNAIAQCETSIRESQKRLEFLEGEQQKLSMKKSRSVTAPPAGVGGHWPQEESADPSRIEYSQLDLRKTESPLTTAKISLKMHEIAFKLDIEKKLREGTSKMHQLYQMDQSDKKNRTDAINELAESNEKIRLLNAALRRYQGLFIGDRDDDEEEGAESKEESANQGGRRPLNGRLLVRVDGARHLAHAPTRGGRGNETIAVLKIDGSAQARTRASRSQRWLEEFELRADKAAEFEVTLYDRVDGQQVPVGLVWVKLSELLDDLRRAAINTGADQVPGWAPAAEDGGVDAPHRAQIGHISADGIECWWDVEPIGQISMRLNFIRDAGRKRIPSRLGRQGAVRKRRGEVYEMNGHKFSQKPFYNIMKCAFCSEFLLNAHGVQCEDCKYTCHKKCYPMVVTKCISRAYEDMDPEEDKLSHRIPHRFDNVTSLAPNWCCHCGYMLPLGKKHAKKCTECGITCHASCAHLVPDFCGMSMEMANRMLREMEAVRRRQRDRPTQGQVAPRMTSAQTRDMHPSAPYPAPAQSPHQVESPNHPSHFAAPLSPRLQEAQGGYGAPLPGKMMPSPHFAGQHGAPPCVRIGCHSHVQAKKVTLDDFNLLAVLGKGNFGKVMLAEEKNGKNLYAIKMLKKEFIIQNDEVESTKSEKRVFMAANRERHPFLVGLHSCFQTDNRIYFVMEYVSGGDLMLHIQRQQFSERRAKFYACEVLLALEYFHRNDIVYRDLKLDNILLTLDGHIKIADYGLCKESMGFGATTNTFCGTPEFMAPEILLDQRYSRAVDWWAFGVLIYEMLLGQSPFHGDDEEEIFESILEDEVLYPINMSRDSVSILQRLLTRDPTRRLGAGPEDALEIKRHPFFRSVDWDAMLQKKVPPPFFPEVKSRTDVSNFDEEFTRERPVLTPTQSVLDPTEQAEFTGFSYVASWVGGSQQ</sequence>
<evidence type="ECO:0000256" key="15">
    <source>
        <dbReference type="PROSITE-ProRule" id="PRU01207"/>
    </source>
</evidence>
<dbReference type="Pfam" id="PF02185">
    <property type="entry name" value="HR1"/>
    <property type="match status" value="2"/>
</dbReference>
<dbReference type="InterPro" id="IPR002219">
    <property type="entry name" value="PKC_DAG/PE"/>
</dbReference>
<dbReference type="InterPro" id="IPR008271">
    <property type="entry name" value="Ser/Thr_kinase_AS"/>
</dbReference>
<dbReference type="SMART" id="SM00239">
    <property type="entry name" value="C2"/>
    <property type="match status" value="1"/>
</dbReference>
<evidence type="ECO:0000256" key="4">
    <source>
        <dbReference type="ARBA" id="ARBA00022553"/>
    </source>
</evidence>
<evidence type="ECO:0000256" key="5">
    <source>
        <dbReference type="ARBA" id="ARBA00022679"/>
    </source>
</evidence>
<feature type="domain" description="Protein kinase" evidence="19">
    <location>
        <begin position="623"/>
        <end position="882"/>
    </location>
</feature>
<dbReference type="GO" id="GO:0007165">
    <property type="term" value="P:signal transduction"/>
    <property type="evidence" value="ECO:0007669"/>
    <property type="project" value="InterPro"/>
</dbReference>
<evidence type="ECO:0000256" key="10">
    <source>
        <dbReference type="ARBA" id="ARBA00022777"/>
    </source>
</evidence>
<evidence type="ECO:0000256" key="14">
    <source>
        <dbReference type="ARBA" id="ARBA00047470"/>
    </source>
</evidence>
<dbReference type="CDD" id="cd05570">
    <property type="entry name" value="STKc_PKC"/>
    <property type="match status" value="1"/>
</dbReference>
<dbReference type="PROSITE" id="PS00479">
    <property type="entry name" value="ZF_DAG_PE_1"/>
    <property type="match status" value="1"/>
</dbReference>
<dbReference type="InterPro" id="IPR000719">
    <property type="entry name" value="Prot_kinase_dom"/>
</dbReference>
<dbReference type="PROSITE" id="PS51860">
    <property type="entry name" value="REM_1"/>
    <property type="match status" value="1"/>
</dbReference>
<keyword evidence="10 23" id="KW-0418">Kinase</keyword>
<dbReference type="Gene3D" id="3.30.200.20">
    <property type="entry name" value="Phosphorylase Kinase, domain 1"/>
    <property type="match status" value="1"/>
</dbReference>
<evidence type="ECO:0000256" key="1">
    <source>
        <dbReference type="ARBA" id="ARBA00005490"/>
    </source>
</evidence>
<comment type="catalytic activity">
    <reaction evidence="14">
        <text>L-seryl-[protein] + ATP = O-phospho-L-seryl-[protein] + ADP + H(+)</text>
        <dbReference type="Rhea" id="RHEA:17989"/>
        <dbReference type="Rhea" id="RHEA-COMP:9863"/>
        <dbReference type="Rhea" id="RHEA-COMP:11604"/>
        <dbReference type="ChEBI" id="CHEBI:15378"/>
        <dbReference type="ChEBI" id="CHEBI:29999"/>
        <dbReference type="ChEBI" id="CHEBI:30616"/>
        <dbReference type="ChEBI" id="CHEBI:83421"/>
        <dbReference type="ChEBI" id="CHEBI:456216"/>
        <dbReference type="EC" id="2.7.11.13"/>
    </reaction>
</comment>
<name>A0A4P9XJU3_9FUNG</name>
<keyword evidence="5" id="KW-0808">Transferase</keyword>
<dbReference type="SMART" id="SM00742">
    <property type="entry name" value="Hr1"/>
    <property type="match status" value="2"/>
</dbReference>
<dbReference type="GO" id="GO:0005524">
    <property type="term" value="F:ATP binding"/>
    <property type="evidence" value="ECO:0007669"/>
    <property type="project" value="UniProtKB-UniRule"/>
</dbReference>